<sequence length="67" mass="7489">MVRVNPFLGLATLPHSRNELTHDRIELRRGISLLGGISKRARERATVRKEALNCEGSLLSRPEHDGS</sequence>
<organism evidence="1 2">
    <name type="scientific">Danaus chrysippus</name>
    <name type="common">African queen</name>
    <dbReference type="NCBI Taxonomy" id="151541"/>
    <lineage>
        <taxon>Eukaryota</taxon>
        <taxon>Metazoa</taxon>
        <taxon>Ecdysozoa</taxon>
        <taxon>Arthropoda</taxon>
        <taxon>Hexapoda</taxon>
        <taxon>Insecta</taxon>
        <taxon>Pterygota</taxon>
        <taxon>Neoptera</taxon>
        <taxon>Endopterygota</taxon>
        <taxon>Lepidoptera</taxon>
        <taxon>Glossata</taxon>
        <taxon>Ditrysia</taxon>
        <taxon>Papilionoidea</taxon>
        <taxon>Nymphalidae</taxon>
        <taxon>Danainae</taxon>
        <taxon>Danaini</taxon>
        <taxon>Danaina</taxon>
        <taxon>Danaus</taxon>
        <taxon>Anosia</taxon>
    </lineage>
</organism>
<accession>A0A8J2QG23</accession>
<dbReference type="EMBL" id="CAKASE010000045">
    <property type="protein sequence ID" value="CAG9560371.1"/>
    <property type="molecule type" value="Genomic_DNA"/>
</dbReference>
<proteinExistence type="predicted"/>
<evidence type="ECO:0000313" key="2">
    <source>
        <dbReference type="Proteomes" id="UP000789524"/>
    </source>
</evidence>
<gene>
    <name evidence="1" type="ORF">DCHRY22_LOCUS2047</name>
</gene>
<dbReference type="Proteomes" id="UP000789524">
    <property type="component" value="Unassembled WGS sequence"/>
</dbReference>
<dbReference type="AlphaFoldDB" id="A0A8J2QG23"/>
<protein>
    <submittedName>
        <fullName evidence="1">(African queen) hypothetical protein</fullName>
    </submittedName>
</protein>
<evidence type="ECO:0000313" key="1">
    <source>
        <dbReference type="EMBL" id="CAG9560371.1"/>
    </source>
</evidence>
<keyword evidence="2" id="KW-1185">Reference proteome</keyword>
<name>A0A8J2QG23_9NEOP</name>
<reference evidence="1" key="1">
    <citation type="submission" date="2021-09" db="EMBL/GenBank/DDBJ databases">
        <authorList>
            <person name="Martin H S."/>
        </authorList>
    </citation>
    <scope>NUCLEOTIDE SEQUENCE</scope>
</reference>
<comment type="caution">
    <text evidence="1">The sequence shown here is derived from an EMBL/GenBank/DDBJ whole genome shotgun (WGS) entry which is preliminary data.</text>
</comment>